<protein>
    <submittedName>
        <fullName evidence="1">Uncharacterized protein</fullName>
    </submittedName>
</protein>
<evidence type="ECO:0000313" key="1">
    <source>
        <dbReference type="EMBL" id="KIM93774.1"/>
    </source>
</evidence>
<sequence length="94" mass="10635">MLISGLSISAGKLVSDTRFRSTACREAQYHQLRVSGESCGIWLYDQPLQMNQLESGSCLNSYGLIPEIPSILFTLLYDSYESFGRNHVQVEDWI</sequence>
<dbReference type="Proteomes" id="UP000054321">
    <property type="component" value="Unassembled WGS sequence"/>
</dbReference>
<dbReference type="AlphaFoldDB" id="A0A0C3GR10"/>
<reference evidence="2" key="2">
    <citation type="submission" date="2015-01" db="EMBL/GenBank/DDBJ databases">
        <title>Evolutionary Origins and Diversification of the Mycorrhizal Mutualists.</title>
        <authorList>
            <consortium name="DOE Joint Genome Institute"/>
            <consortium name="Mycorrhizal Genomics Consortium"/>
            <person name="Kohler A."/>
            <person name="Kuo A."/>
            <person name="Nagy L.G."/>
            <person name="Floudas D."/>
            <person name="Copeland A."/>
            <person name="Barry K.W."/>
            <person name="Cichocki N."/>
            <person name="Veneault-Fourrey C."/>
            <person name="LaButti K."/>
            <person name="Lindquist E.A."/>
            <person name="Lipzen A."/>
            <person name="Lundell T."/>
            <person name="Morin E."/>
            <person name="Murat C."/>
            <person name="Riley R."/>
            <person name="Ohm R."/>
            <person name="Sun H."/>
            <person name="Tunlid A."/>
            <person name="Henrissat B."/>
            <person name="Grigoriev I.V."/>
            <person name="Hibbett D.S."/>
            <person name="Martin F."/>
        </authorList>
    </citation>
    <scope>NUCLEOTIDE SEQUENCE [LARGE SCALE GENOMIC DNA]</scope>
    <source>
        <strain evidence="2">Zn</strain>
    </source>
</reference>
<proteinExistence type="predicted"/>
<dbReference type="InParanoid" id="A0A0C3GR10"/>
<accession>A0A0C3GR10</accession>
<dbReference type="HOGENOM" id="CLU_2386766_0_0_1"/>
<dbReference type="EMBL" id="KN832893">
    <property type="protein sequence ID" value="KIM93774.1"/>
    <property type="molecule type" value="Genomic_DNA"/>
</dbReference>
<evidence type="ECO:0000313" key="2">
    <source>
        <dbReference type="Proteomes" id="UP000054321"/>
    </source>
</evidence>
<organism evidence="1 2">
    <name type="scientific">Oidiodendron maius (strain Zn)</name>
    <dbReference type="NCBI Taxonomy" id="913774"/>
    <lineage>
        <taxon>Eukaryota</taxon>
        <taxon>Fungi</taxon>
        <taxon>Dikarya</taxon>
        <taxon>Ascomycota</taxon>
        <taxon>Pezizomycotina</taxon>
        <taxon>Leotiomycetes</taxon>
        <taxon>Leotiomycetes incertae sedis</taxon>
        <taxon>Myxotrichaceae</taxon>
        <taxon>Oidiodendron</taxon>
    </lineage>
</organism>
<keyword evidence="2" id="KW-1185">Reference proteome</keyword>
<gene>
    <name evidence="1" type="ORF">OIDMADRAFT_21496</name>
</gene>
<reference evidence="1 2" key="1">
    <citation type="submission" date="2014-04" db="EMBL/GenBank/DDBJ databases">
        <authorList>
            <consortium name="DOE Joint Genome Institute"/>
            <person name="Kuo A."/>
            <person name="Martino E."/>
            <person name="Perotto S."/>
            <person name="Kohler A."/>
            <person name="Nagy L.G."/>
            <person name="Floudas D."/>
            <person name="Copeland A."/>
            <person name="Barry K.W."/>
            <person name="Cichocki N."/>
            <person name="Veneault-Fourrey C."/>
            <person name="LaButti K."/>
            <person name="Lindquist E.A."/>
            <person name="Lipzen A."/>
            <person name="Lundell T."/>
            <person name="Morin E."/>
            <person name="Murat C."/>
            <person name="Sun H."/>
            <person name="Tunlid A."/>
            <person name="Henrissat B."/>
            <person name="Grigoriev I.V."/>
            <person name="Hibbett D.S."/>
            <person name="Martin F."/>
            <person name="Nordberg H.P."/>
            <person name="Cantor M.N."/>
            <person name="Hua S.X."/>
        </authorList>
    </citation>
    <scope>NUCLEOTIDE SEQUENCE [LARGE SCALE GENOMIC DNA]</scope>
    <source>
        <strain evidence="1 2">Zn</strain>
    </source>
</reference>
<name>A0A0C3GR10_OIDMZ</name>